<reference evidence="1 2" key="1">
    <citation type="journal article" date="2022" name="Res Sq">
        <title>Evolution of multicellular longitudinally dividing oral cavity symbionts (Neisseriaceae).</title>
        <authorList>
            <person name="Nyongesa S."/>
            <person name="Weber P."/>
            <person name="Bernet E."/>
            <person name="Pullido F."/>
            <person name="Nieckarz M."/>
            <person name="Delaby M."/>
            <person name="Nieves C."/>
            <person name="Viehboeck T."/>
            <person name="Krause N."/>
            <person name="Rivera-Millot A."/>
            <person name="Nakamura A."/>
            <person name="Vischer N."/>
            <person name="VanNieuwenhze M."/>
            <person name="Brun Y."/>
            <person name="Cava F."/>
            <person name="Bulgheresi S."/>
            <person name="Veyrier F."/>
        </authorList>
    </citation>
    <scope>NUCLEOTIDE SEQUENCE [LARGE SCALE GENOMIC DNA]</scope>
    <source>
        <strain evidence="1 2">SN4</strain>
    </source>
</reference>
<dbReference type="Pfam" id="PF14136">
    <property type="entry name" value="DUF4303"/>
    <property type="match status" value="1"/>
</dbReference>
<evidence type="ECO:0000313" key="2">
    <source>
        <dbReference type="Proteomes" id="UP000832011"/>
    </source>
</evidence>
<proteinExistence type="predicted"/>
<name>A0ABY4E513_9NEIS</name>
<dbReference type="Proteomes" id="UP000832011">
    <property type="component" value="Chromosome"/>
</dbReference>
<keyword evidence="2" id="KW-1185">Reference proteome</keyword>
<gene>
    <name evidence="1" type="ORF">LVJ82_07775</name>
</gene>
<dbReference type="RefSeq" id="WP_058305370.1">
    <property type="nucleotide sequence ID" value="NZ_CABKVG010000006.1"/>
</dbReference>
<dbReference type="EMBL" id="CP091511">
    <property type="protein sequence ID" value="UOO90848.1"/>
    <property type="molecule type" value="Genomic_DNA"/>
</dbReference>
<sequence>MNTTPFHPELDSALRTYLQAAFEWMRNHHAHEQFYAVGLGMVEDICGFFIVGNTLERLAALADGLEDSTDADKIYYYWSISEWLSDEFRGLPNLVHNAATALAEGLDDEAYDALRLTYQEHILNVLADMRSQGLLCNAQGEELWVWLQYADAYDEDFDDVSFARLNPPELSALFQRRYDAKHANLSQVLQTRLNDLTA</sequence>
<organism evidence="1 2">
    <name type="scientific">Vitreoscilla massiliensis</name>
    <dbReference type="NCBI Taxonomy" id="1689272"/>
    <lineage>
        <taxon>Bacteria</taxon>
        <taxon>Pseudomonadati</taxon>
        <taxon>Pseudomonadota</taxon>
        <taxon>Betaproteobacteria</taxon>
        <taxon>Neisseriales</taxon>
        <taxon>Neisseriaceae</taxon>
        <taxon>Vitreoscilla</taxon>
    </lineage>
</organism>
<protein>
    <submittedName>
        <fullName evidence="1">DUF4303 domain-containing protein</fullName>
    </submittedName>
</protein>
<evidence type="ECO:0000313" key="1">
    <source>
        <dbReference type="EMBL" id="UOO90848.1"/>
    </source>
</evidence>
<accession>A0ABY4E513</accession>
<dbReference type="InterPro" id="IPR025409">
    <property type="entry name" value="DUF4303"/>
</dbReference>